<sequence>MNGGCIKKEGGITNLNPPPADFSSRIVAPPFWFFAAPAARPVRLPCSLRQRRRRLPTASSAHANAGGRLSLSDFRFCWPPCRRGTCPLPQSWFGNPTFNQIVNGVEIVWEQR</sequence>
<reference evidence="1 2" key="1">
    <citation type="submission" date="2024-06" db="EMBL/GenBank/DDBJ databases">
        <title>A chromosome level genome sequence of Diviner's sage (Salvia divinorum).</title>
        <authorList>
            <person name="Ford S.A."/>
            <person name="Ro D.-K."/>
            <person name="Ness R.W."/>
            <person name="Phillips M.A."/>
        </authorList>
    </citation>
    <scope>NUCLEOTIDE SEQUENCE [LARGE SCALE GENOMIC DNA]</scope>
    <source>
        <strain evidence="1">SAF-2024a</strain>
        <tissue evidence="1">Leaf</tissue>
    </source>
</reference>
<evidence type="ECO:0000313" key="1">
    <source>
        <dbReference type="EMBL" id="KAL1567463.1"/>
    </source>
</evidence>
<accession>A0ABD1IFH3</accession>
<dbReference type="AlphaFoldDB" id="A0ABD1IFH3"/>
<proteinExistence type="predicted"/>
<evidence type="ECO:0000313" key="2">
    <source>
        <dbReference type="Proteomes" id="UP001567538"/>
    </source>
</evidence>
<protein>
    <submittedName>
        <fullName evidence="1">Uncharacterized protein</fullName>
    </submittedName>
</protein>
<organism evidence="1 2">
    <name type="scientific">Salvia divinorum</name>
    <name type="common">Maria pastora</name>
    <name type="synonym">Diviner's sage</name>
    <dbReference type="NCBI Taxonomy" id="28513"/>
    <lineage>
        <taxon>Eukaryota</taxon>
        <taxon>Viridiplantae</taxon>
        <taxon>Streptophyta</taxon>
        <taxon>Embryophyta</taxon>
        <taxon>Tracheophyta</taxon>
        <taxon>Spermatophyta</taxon>
        <taxon>Magnoliopsida</taxon>
        <taxon>eudicotyledons</taxon>
        <taxon>Gunneridae</taxon>
        <taxon>Pentapetalae</taxon>
        <taxon>asterids</taxon>
        <taxon>lamiids</taxon>
        <taxon>Lamiales</taxon>
        <taxon>Lamiaceae</taxon>
        <taxon>Nepetoideae</taxon>
        <taxon>Mentheae</taxon>
        <taxon>Salviinae</taxon>
        <taxon>Salvia</taxon>
        <taxon>Salvia subgen. Calosphace</taxon>
    </lineage>
</organism>
<name>A0ABD1IFH3_SALDI</name>
<dbReference type="EMBL" id="JBEAFC010000002">
    <property type="protein sequence ID" value="KAL1567463.1"/>
    <property type="molecule type" value="Genomic_DNA"/>
</dbReference>
<keyword evidence="2" id="KW-1185">Reference proteome</keyword>
<gene>
    <name evidence="1" type="ORF">AAHA92_02939</name>
</gene>
<dbReference type="Proteomes" id="UP001567538">
    <property type="component" value="Unassembled WGS sequence"/>
</dbReference>
<comment type="caution">
    <text evidence="1">The sequence shown here is derived from an EMBL/GenBank/DDBJ whole genome shotgun (WGS) entry which is preliminary data.</text>
</comment>